<dbReference type="AlphaFoldDB" id="A0AAW3H9H5"/>
<keyword evidence="1" id="KW-0489">Methyltransferase</keyword>
<dbReference type="Gene3D" id="3.40.50.150">
    <property type="entry name" value="Vaccinia Virus protein VP39"/>
    <property type="match status" value="1"/>
</dbReference>
<evidence type="ECO:0000256" key="1">
    <source>
        <dbReference type="ARBA" id="ARBA00022603"/>
    </source>
</evidence>
<dbReference type="InterPro" id="IPR029063">
    <property type="entry name" value="SAM-dependent_MTases_sf"/>
</dbReference>
<sequence>MKPKIARFVRASTFACPLCKDALIFQDHSLVCTNRHSFDIAKYGYVNLAPQIRQSKDYDKDNFIQRQIILEAGFYQHILQEIEVFLQQSPDTQAILDVGCGQGYYSLELQKVFPDKDFYAFDISKDSIQLASKTDTRLSINWFVGDLAKLPIKNHSIDLILDIFSPANYQEFQRVLTKQGLLIKVIPTSQHVQEIRKKVAGQLQKQDYSNQDILDHFKTSFEILEQKELTVTYPINEIQKEALIGMTPLLFHIKQEEIDWSDLTEITISATILIGKSKKDKL</sequence>
<feature type="binding site" evidence="3">
    <location>
        <position position="16"/>
    </location>
    <ligand>
        <name>Zn(2+)</name>
        <dbReference type="ChEBI" id="CHEBI:29105"/>
    </ligand>
</feature>
<feature type="binding site" evidence="3">
    <location>
        <position position="36"/>
    </location>
    <ligand>
        <name>Zn(2+)</name>
        <dbReference type="ChEBI" id="CHEBI:29105"/>
    </ligand>
</feature>
<accession>A0AAW3H9H5</accession>
<protein>
    <submittedName>
        <fullName evidence="7">rRNA (Guanine-N1-)-methyltransferase</fullName>
    </submittedName>
</protein>
<dbReference type="PANTHER" id="PTHR44942">
    <property type="entry name" value="METHYLTRANSF_11 DOMAIN-CONTAINING PROTEIN"/>
    <property type="match status" value="1"/>
</dbReference>
<feature type="binding site" evidence="4">
    <location>
        <position position="75"/>
    </location>
    <ligand>
        <name>S-adenosyl-L-methionine</name>
        <dbReference type="ChEBI" id="CHEBI:59789"/>
    </ligand>
</feature>
<organism evidence="7 8">
    <name type="scientific">Streptococcus gordonii</name>
    <dbReference type="NCBI Taxonomy" id="1302"/>
    <lineage>
        <taxon>Bacteria</taxon>
        <taxon>Bacillati</taxon>
        <taxon>Bacillota</taxon>
        <taxon>Bacilli</taxon>
        <taxon>Lactobacillales</taxon>
        <taxon>Streptococcaceae</taxon>
        <taxon>Streptococcus</taxon>
    </lineage>
</organism>
<name>A0AAW3H9H5_STRGN</name>
<evidence type="ECO:0000313" key="7">
    <source>
        <dbReference type="EMBL" id="KJQ59491.1"/>
    </source>
</evidence>
<proteinExistence type="predicted"/>
<evidence type="ECO:0000256" key="3">
    <source>
        <dbReference type="PIRSR" id="PIRSR018249-1"/>
    </source>
</evidence>
<dbReference type="Pfam" id="PF21302">
    <property type="entry name" value="Zn_ribbon_RlmA"/>
    <property type="match status" value="1"/>
</dbReference>
<dbReference type="RefSeq" id="WP_045504516.1">
    <property type="nucleotide sequence ID" value="NZ_JAHZQH010000003.1"/>
</dbReference>
<dbReference type="Pfam" id="PF13847">
    <property type="entry name" value="Methyltransf_31"/>
    <property type="match status" value="1"/>
</dbReference>
<dbReference type="InterPro" id="IPR051052">
    <property type="entry name" value="Diverse_substrate_MTase"/>
</dbReference>
<evidence type="ECO:0000259" key="6">
    <source>
        <dbReference type="Pfam" id="PF21302"/>
    </source>
</evidence>
<feature type="binding site" evidence="4">
    <location>
        <position position="191"/>
    </location>
    <ligand>
        <name>S-adenosyl-L-methionine</name>
        <dbReference type="ChEBI" id="CHEBI:59789"/>
    </ligand>
</feature>
<feature type="domain" description="23S rRNA (guanine(745)-N(1))-methyltransferase N-terminal" evidence="6">
    <location>
        <begin position="14"/>
        <end position="50"/>
    </location>
</feature>
<dbReference type="PANTHER" id="PTHR44942:SF4">
    <property type="entry name" value="METHYLTRANSFERASE TYPE 11 DOMAIN-CONTAINING PROTEIN"/>
    <property type="match status" value="1"/>
</dbReference>
<feature type="binding site" evidence="3">
    <location>
        <position position="32"/>
    </location>
    <ligand>
        <name>Zn(2+)</name>
        <dbReference type="ChEBI" id="CHEBI:29105"/>
    </ligand>
</feature>
<feature type="domain" description="Methyltransferase" evidence="5">
    <location>
        <begin position="94"/>
        <end position="188"/>
    </location>
</feature>
<dbReference type="GO" id="GO:0032259">
    <property type="term" value="P:methylation"/>
    <property type="evidence" value="ECO:0007669"/>
    <property type="project" value="UniProtKB-KW"/>
</dbReference>
<feature type="binding site" evidence="3">
    <location>
        <position position="19"/>
    </location>
    <ligand>
        <name>Zn(2+)</name>
        <dbReference type="ChEBI" id="CHEBI:29105"/>
    </ligand>
</feature>
<evidence type="ECO:0000259" key="5">
    <source>
        <dbReference type="Pfam" id="PF13847"/>
    </source>
</evidence>
<evidence type="ECO:0000313" key="8">
    <source>
        <dbReference type="Proteomes" id="UP000033658"/>
    </source>
</evidence>
<dbReference type="InterPro" id="IPR025714">
    <property type="entry name" value="Methyltranfer_dom"/>
</dbReference>
<keyword evidence="2" id="KW-0808">Transferase</keyword>
<dbReference type="GO" id="GO:0008168">
    <property type="term" value="F:methyltransferase activity"/>
    <property type="evidence" value="ECO:0007669"/>
    <property type="project" value="UniProtKB-KW"/>
</dbReference>
<dbReference type="SUPFAM" id="SSF53335">
    <property type="entry name" value="S-adenosyl-L-methionine-dependent methyltransferases"/>
    <property type="match status" value="1"/>
</dbReference>
<keyword evidence="4" id="KW-0949">S-adenosyl-L-methionine</keyword>
<dbReference type="GO" id="GO:0046872">
    <property type="term" value="F:metal ion binding"/>
    <property type="evidence" value="ECO:0007669"/>
    <property type="project" value="UniProtKB-KW"/>
</dbReference>
<dbReference type="EMBL" id="JYGL01000001">
    <property type="protein sequence ID" value="KJQ59491.1"/>
    <property type="molecule type" value="Genomic_DNA"/>
</dbReference>
<reference evidence="7 8" key="1">
    <citation type="submission" date="2015-02" db="EMBL/GenBank/DDBJ databases">
        <title>Evolution of amylase-binding proteins of oral streptococcal species.</title>
        <authorList>
            <person name="Haase E.M."/>
        </authorList>
    </citation>
    <scope>NUCLEOTIDE SEQUENCE [LARGE SCALE GENOMIC DNA]</scope>
    <source>
        <strain evidence="7 8">G9B</strain>
    </source>
</reference>
<evidence type="ECO:0000256" key="2">
    <source>
        <dbReference type="ARBA" id="ARBA00022679"/>
    </source>
</evidence>
<comment type="caution">
    <text evidence="7">The sequence shown here is derived from an EMBL/GenBank/DDBJ whole genome shotgun (WGS) entry which is preliminary data.</text>
</comment>
<dbReference type="CDD" id="cd02440">
    <property type="entry name" value="AdoMet_MTases"/>
    <property type="match status" value="1"/>
</dbReference>
<dbReference type="Proteomes" id="UP000033658">
    <property type="component" value="Unassembled WGS sequence"/>
</dbReference>
<evidence type="ECO:0000256" key="4">
    <source>
        <dbReference type="PIRSR" id="PIRSR018249-2"/>
    </source>
</evidence>
<keyword evidence="3" id="KW-0479">Metal-binding</keyword>
<dbReference type="InterPro" id="IPR048647">
    <property type="entry name" value="RlmA_N"/>
</dbReference>
<dbReference type="PIRSF" id="PIRSF018249">
    <property type="entry name" value="MyrA_prd"/>
    <property type="match status" value="1"/>
</dbReference>
<keyword evidence="3" id="KW-0862">Zinc</keyword>
<gene>
    <name evidence="7" type="primary">rrmA</name>
    <name evidence="7" type="ORF">TZ86_01345</name>
</gene>
<dbReference type="InterPro" id="IPR016718">
    <property type="entry name" value="rRNA_m1G-MeTrfase_A_prd"/>
</dbReference>